<gene>
    <name evidence="13" type="ORF">CONPUDRAFT_76496</name>
</gene>
<evidence type="ECO:0000313" key="14">
    <source>
        <dbReference type="Proteomes" id="UP000053558"/>
    </source>
</evidence>
<protein>
    <recommendedName>
        <fullName evidence="4">Golgi apparatus membrane protein TVP38</fullName>
    </recommendedName>
    <alternativeName>
        <fullName evidence="5">Golgi apparatus membrane protein tvp38</fullName>
    </alternativeName>
</protein>
<evidence type="ECO:0000256" key="6">
    <source>
        <dbReference type="ARBA" id="ARBA00022692"/>
    </source>
</evidence>
<evidence type="ECO:0000256" key="11">
    <source>
        <dbReference type="SAM" id="Phobius"/>
    </source>
</evidence>
<keyword evidence="6 11" id="KW-0812">Transmembrane</keyword>
<proteinExistence type="inferred from homology"/>
<dbReference type="InterPro" id="IPR032816">
    <property type="entry name" value="VTT_dom"/>
</dbReference>
<sequence length="320" mass="35029">MSAVAQFENNMIVPAIEMSSRRPSLDSVTRARAGRARTPSPTPSEWEALAPPRPLKEQLKHPTTRDLSFAVTLAKLHRKIVYGLQPAEQWMRSHHGGWAIPAAIIIVLSFPPLAGQELVATMCGLTWGIGLGFLIVSLSTYFGELVLFIYFLTKRSERYESENIQFATLAAVIREGGFKIILMARFSAIPPHFTTAVLATCGTSMPKFLLATFLALPRQFAPVYIGYTLEQSINGDSSAEDRTHAVVTAVVVSVLVSVTVIALHYVGSLMAVKLPIIVYERRKRRQADAFSIAQSEERVCTNDVGEAGPEHADASASKMS</sequence>
<evidence type="ECO:0000256" key="8">
    <source>
        <dbReference type="ARBA" id="ARBA00023034"/>
    </source>
</evidence>
<feature type="domain" description="VTT" evidence="12">
    <location>
        <begin position="116"/>
        <end position="227"/>
    </location>
</feature>
<evidence type="ECO:0000256" key="3">
    <source>
        <dbReference type="ARBA" id="ARBA00008640"/>
    </source>
</evidence>
<comment type="similarity">
    <text evidence="3">Belongs to the TVP38/TMEM64 family.</text>
</comment>
<dbReference type="Pfam" id="PF09335">
    <property type="entry name" value="VTT_dom"/>
    <property type="match status" value="1"/>
</dbReference>
<evidence type="ECO:0000256" key="4">
    <source>
        <dbReference type="ARBA" id="ARBA00013533"/>
    </source>
</evidence>
<reference evidence="14" key="1">
    <citation type="journal article" date="2012" name="Science">
        <title>The Paleozoic origin of enzymatic lignin decomposition reconstructed from 31 fungal genomes.</title>
        <authorList>
            <person name="Floudas D."/>
            <person name="Binder M."/>
            <person name="Riley R."/>
            <person name="Barry K."/>
            <person name="Blanchette R.A."/>
            <person name="Henrissat B."/>
            <person name="Martinez A.T."/>
            <person name="Otillar R."/>
            <person name="Spatafora J.W."/>
            <person name="Yadav J.S."/>
            <person name="Aerts A."/>
            <person name="Benoit I."/>
            <person name="Boyd A."/>
            <person name="Carlson A."/>
            <person name="Copeland A."/>
            <person name="Coutinho P.M."/>
            <person name="de Vries R.P."/>
            <person name="Ferreira P."/>
            <person name="Findley K."/>
            <person name="Foster B."/>
            <person name="Gaskell J."/>
            <person name="Glotzer D."/>
            <person name="Gorecki P."/>
            <person name="Heitman J."/>
            <person name="Hesse C."/>
            <person name="Hori C."/>
            <person name="Igarashi K."/>
            <person name="Jurgens J.A."/>
            <person name="Kallen N."/>
            <person name="Kersten P."/>
            <person name="Kohler A."/>
            <person name="Kuees U."/>
            <person name="Kumar T.K.A."/>
            <person name="Kuo A."/>
            <person name="LaButti K."/>
            <person name="Larrondo L.F."/>
            <person name="Lindquist E."/>
            <person name="Ling A."/>
            <person name="Lombard V."/>
            <person name="Lucas S."/>
            <person name="Lundell T."/>
            <person name="Martin R."/>
            <person name="McLaughlin D.J."/>
            <person name="Morgenstern I."/>
            <person name="Morin E."/>
            <person name="Murat C."/>
            <person name="Nagy L.G."/>
            <person name="Nolan M."/>
            <person name="Ohm R.A."/>
            <person name="Patyshakuliyeva A."/>
            <person name="Rokas A."/>
            <person name="Ruiz-Duenas F.J."/>
            <person name="Sabat G."/>
            <person name="Salamov A."/>
            <person name="Samejima M."/>
            <person name="Schmutz J."/>
            <person name="Slot J.C."/>
            <person name="St John F."/>
            <person name="Stenlid J."/>
            <person name="Sun H."/>
            <person name="Sun S."/>
            <person name="Syed K."/>
            <person name="Tsang A."/>
            <person name="Wiebenga A."/>
            <person name="Young D."/>
            <person name="Pisabarro A."/>
            <person name="Eastwood D.C."/>
            <person name="Martin F."/>
            <person name="Cullen D."/>
            <person name="Grigoriev I.V."/>
            <person name="Hibbett D.S."/>
        </authorList>
    </citation>
    <scope>NUCLEOTIDE SEQUENCE [LARGE SCALE GENOMIC DNA]</scope>
    <source>
        <strain evidence="14">RWD-64-598 SS2</strain>
    </source>
</reference>
<evidence type="ECO:0000256" key="1">
    <source>
        <dbReference type="ARBA" id="ARBA00002978"/>
    </source>
</evidence>
<keyword evidence="8" id="KW-0333">Golgi apparatus</keyword>
<feature type="transmembrane region" description="Helical" evidence="11">
    <location>
        <begin position="247"/>
        <end position="276"/>
    </location>
</feature>
<dbReference type="InterPro" id="IPR051076">
    <property type="entry name" value="Golgi_membrane_TVP38/TMEM64"/>
</dbReference>
<evidence type="ECO:0000256" key="9">
    <source>
        <dbReference type="ARBA" id="ARBA00023136"/>
    </source>
</evidence>
<evidence type="ECO:0000256" key="5">
    <source>
        <dbReference type="ARBA" id="ARBA00020673"/>
    </source>
</evidence>
<dbReference type="GO" id="GO:0000139">
    <property type="term" value="C:Golgi membrane"/>
    <property type="evidence" value="ECO:0007669"/>
    <property type="project" value="UniProtKB-SubCell"/>
</dbReference>
<dbReference type="GeneID" id="19209509"/>
<keyword evidence="7 11" id="KW-1133">Transmembrane helix</keyword>
<dbReference type="KEGG" id="cput:CONPUDRAFT_76496"/>
<evidence type="ECO:0000256" key="10">
    <source>
        <dbReference type="SAM" id="MobiDB-lite"/>
    </source>
</evidence>
<evidence type="ECO:0000313" key="13">
    <source>
        <dbReference type="EMBL" id="EIW76957.1"/>
    </source>
</evidence>
<feature type="transmembrane region" description="Helical" evidence="11">
    <location>
        <begin position="127"/>
        <end position="152"/>
    </location>
</feature>
<evidence type="ECO:0000256" key="7">
    <source>
        <dbReference type="ARBA" id="ARBA00022989"/>
    </source>
</evidence>
<dbReference type="PANTHER" id="PTHR47549:SF2">
    <property type="entry name" value="GOLGI APPARATUS MEMBRANE PROTEIN TVP38"/>
    <property type="match status" value="1"/>
</dbReference>
<feature type="region of interest" description="Disordered" evidence="10">
    <location>
        <begin position="301"/>
        <end position="320"/>
    </location>
</feature>
<comment type="caution">
    <text evidence="13">The sequence shown here is derived from an EMBL/GenBank/DDBJ whole genome shotgun (WGS) entry which is preliminary data.</text>
</comment>
<organism evidence="13 14">
    <name type="scientific">Coniophora puteana (strain RWD-64-598)</name>
    <name type="common">Brown rot fungus</name>
    <dbReference type="NCBI Taxonomy" id="741705"/>
    <lineage>
        <taxon>Eukaryota</taxon>
        <taxon>Fungi</taxon>
        <taxon>Dikarya</taxon>
        <taxon>Basidiomycota</taxon>
        <taxon>Agaricomycotina</taxon>
        <taxon>Agaricomycetes</taxon>
        <taxon>Agaricomycetidae</taxon>
        <taxon>Boletales</taxon>
        <taxon>Coniophorineae</taxon>
        <taxon>Coniophoraceae</taxon>
        <taxon>Coniophora</taxon>
    </lineage>
</organism>
<evidence type="ECO:0000256" key="2">
    <source>
        <dbReference type="ARBA" id="ARBA00004653"/>
    </source>
</evidence>
<dbReference type="RefSeq" id="XP_007772948.1">
    <property type="nucleotide sequence ID" value="XM_007774758.1"/>
</dbReference>
<name>A0A5M3MD67_CONPW</name>
<evidence type="ECO:0000259" key="12">
    <source>
        <dbReference type="Pfam" id="PF09335"/>
    </source>
</evidence>
<dbReference type="Proteomes" id="UP000053558">
    <property type="component" value="Unassembled WGS sequence"/>
</dbReference>
<dbReference type="EMBL" id="JH711585">
    <property type="protein sequence ID" value="EIW76957.1"/>
    <property type="molecule type" value="Genomic_DNA"/>
</dbReference>
<feature type="region of interest" description="Disordered" evidence="10">
    <location>
        <begin position="23"/>
        <end position="49"/>
    </location>
</feature>
<keyword evidence="14" id="KW-1185">Reference proteome</keyword>
<comment type="subcellular location">
    <subcellularLocation>
        <location evidence="2">Golgi apparatus membrane</location>
        <topology evidence="2">Multi-pass membrane protein</topology>
    </subcellularLocation>
</comment>
<feature type="transmembrane region" description="Helical" evidence="11">
    <location>
        <begin position="98"/>
        <end position="115"/>
    </location>
</feature>
<dbReference type="PANTHER" id="PTHR47549">
    <property type="entry name" value="GOLGI APPARATUS MEMBRANE PROTEIN TVP38-RELATED"/>
    <property type="match status" value="1"/>
</dbReference>
<accession>A0A5M3MD67</accession>
<dbReference type="AlphaFoldDB" id="A0A5M3MD67"/>
<dbReference type="OrthoDB" id="166803at2759"/>
<keyword evidence="9 11" id="KW-0472">Membrane</keyword>
<comment type="function">
    <text evidence="1">Golgi membrane protein involved in vesicular trafficking and spindle migration.</text>
</comment>